<reference evidence="1 2" key="1">
    <citation type="submission" date="2021-03" db="EMBL/GenBank/DDBJ databases">
        <title>Sequencing the genomes of 1000 actinobacteria strains.</title>
        <authorList>
            <person name="Klenk H.-P."/>
        </authorList>
    </citation>
    <scope>NUCLEOTIDE SEQUENCE [LARGE SCALE GENOMIC DNA]</scope>
    <source>
        <strain evidence="1 2">DSM 45256</strain>
    </source>
</reference>
<comment type="caution">
    <text evidence="1">The sequence shown here is derived from an EMBL/GenBank/DDBJ whole genome shotgun (WGS) entry which is preliminary data.</text>
</comment>
<name>A0ABS4VQ18_9PSEU</name>
<organism evidence="1 2">
    <name type="scientific">Pseudonocardia parietis</name>
    <dbReference type="NCBI Taxonomy" id="570936"/>
    <lineage>
        <taxon>Bacteria</taxon>
        <taxon>Bacillati</taxon>
        <taxon>Actinomycetota</taxon>
        <taxon>Actinomycetes</taxon>
        <taxon>Pseudonocardiales</taxon>
        <taxon>Pseudonocardiaceae</taxon>
        <taxon>Pseudonocardia</taxon>
    </lineage>
</organism>
<dbReference type="Proteomes" id="UP001519295">
    <property type="component" value="Unassembled WGS sequence"/>
</dbReference>
<keyword evidence="2" id="KW-1185">Reference proteome</keyword>
<dbReference type="Pfam" id="PF13941">
    <property type="entry name" value="MutL"/>
    <property type="match status" value="1"/>
</dbReference>
<proteinExistence type="predicted"/>
<dbReference type="EMBL" id="JAGINU010000001">
    <property type="protein sequence ID" value="MBP2366019.1"/>
    <property type="molecule type" value="Genomic_DNA"/>
</dbReference>
<accession>A0ABS4VQ18</accession>
<evidence type="ECO:0000313" key="1">
    <source>
        <dbReference type="EMBL" id="MBP2366019.1"/>
    </source>
</evidence>
<dbReference type="RefSeq" id="WP_210025973.1">
    <property type="nucleotide sequence ID" value="NZ_JAGINU010000001.1"/>
</dbReference>
<protein>
    <submittedName>
        <fullName evidence="1">Uncharacterized protein (TIGR01319 family)</fullName>
    </submittedName>
</protein>
<gene>
    <name evidence="1" type="ORF">JOF36_001715</name>
</gene>
<sequence>MTDPRSGEPEDPAAAVVCLDVGSCWTKAVLVQPDGTPAGFAEHPTTPDLLAGVDAAVAAVAASVGRPTGGPAPDVLACSSAGGPLRLAVVGAERLTATEAAYRVCRSAGARVVGVHAGPLTDDGLRDLAGQRPGVVLLLGGSDGDDPAVLLHNARRLARSGGDRPVLLAVDDDARDAALGLLRAGGRTVTACPNVTPRAGEIVPGPVRSAVAELYARQALGAHPDAGRFGELARTRTPVAVAAGAAALARLTGSGVLVVDVGSATTDVHSASPARAGGPAVVTVEGDLGVRDAAGGVLIEAQTEGIVDPVEADLLGPAVAALQASGPTVPVDRGAAAEDRRLAAVAAVVALRRHLRHTGRLDGSGCDGEIGLVILTGGVFRQRDPAGLAAVAGTVRRDPVLMSALAQVGVRVDSESVLAPAGLLAAHGRDEAARALLAERLPG</sequence>
<dbReference type="InterPro" id="IPR043129">
    <property type="entry name" value="ATPase_NBD"/>
</dbReference>
<dbReference type="InterPro" id="IPR006230">
    <property type="entry name" value="MutL"/>
</dbReference>
<dbReference type="SUPFAM" id="SSF53067">
    <property type="entry name" value="Actin-like ATPase domain"/>
    <property type="match status" value="1"/>
</dbReference>
<evidence type="ECO:0000313" key="2">
    <source>
        <dbReference type="Proteomes" id="UP001519295"/>
    </source>
</evidence>